<evidence type="ECO:0000256" key="5">
    <source>
        <dbReference type="ARBA" id="ARBA00013189"/>
    </source>
</evidence>
<sequence>MKIAVTGGAGYIGSHTVKLLTEEGHNILVIDNLYNGHREAVPDNATFIKCDIRDIENLKEIFNEFKPEAVIHFAAFIEVGESTKNPLSFYINNVSGTLSLLSTMEETGIDKIIFSSTAAVYGNPKTVPIPETEPVKPINPYGQTKACVEKALKDISQFSNLKYVSLRYFNAAGADPSGLIGESHNPETHLIPLVLKTAKGEREQISIFGTDYPTPDGTCIRDYIHINDLAKAHLLALEYLMSGGESNVFNCGYGKGYSVREIIDMAKKVTEKDFKVVEEKRREGDPAILVADSKKLKSILNWKAEFDDLEFIIKTAWNWELNRRF</sequence>
<reference evidence="12 13" key="1">
    <citation type="submission" date="2016-10" db="EMBL/GenBank/DDBJ databases">
        <title>Genome sequence of a sulfur-reducing bacterium Desulfurobacterium indicum K6013.</title>
        <authorList>
            <person name="Cao J."/>
            <person name="Shao Z."/>
            <person name="Alain K."/>
            <person name="Jebbar M."/>
        </authorList>
    </citation>
    <scope>NUCLEOTIDE SEQUENCE [LARGE SCALE GENOMIC DNA]</scope>
    <source>
        <strain evidence="12 13">K6013</strain>
    </source>
</reference>
<evidence type="ECO:0000256" key="4">
    <source>
        <dbReference type="ARBA" id="ARBA00007637"/>
    </source>
</evidence>
<name>A0A1R1MLX7_9BACT</name>
<keyword evidence="7 10" id="KW-0520">NAD</keyword>
<proteinExistence type="inferred from homology"/>
<comment type="similarity">
    <text evidence="4 10">Belongs to the NAD(P)-dependent epimerase/dehydratase family.</text>
</comment>
<dbReference type="OrthoDB" id="9801029at2"/>
<dbReference type="CDD" id="cd05247">
    <property type="entry name" value="UDP_G4E_1_SDR_e"/>
    <property type="match status" value="1"/>
</dbReference>
<keyword evidence="8 10" id="KW-0413">Isomerase</keyword>
<dbReference type="GO" id="GO:0033499">
    <property type="term" value="P:galactose catabolic process via UDP-galactose, Leloir pathway"/>
    <property type="evidence" value="ECO:0007669"/>
    <property type="project" value="TreeGrafter"/>
</dbReference>
<dbReference type="EMBL" id="MOEN01000010">
    <property type="protein sequence ID" value="OMH40704.1"/>
    <property type="molecule type" value="Genomic_DNA"/>
</dbReference>
<dbReference type="NCBIfam" id="TIGR01179">
    <property type="entry name" value="galE"/>
    <property type="match status" value="1"/>
</dbReference>
<comment type="pathway">
    <text evidence="3 10">Carbohydrate metabolism; galactose metabolism.</text>
</comment>
<dbReference type="STRING" id="1914305.BLW93_03775"/>
<comment type="catalytic activity">
    <reaction evidence="1 10">
        <text>UDP-alpha-D-glucose = UDP-alpha-D-galactose</text>
        <dbReference type="Rhea" id="RHEA:22168"/>
        <dbReference type="ChEBI" id="CHEBI:58885"/>
        <dbReference type="ChEBI" id="CHEBI:66914"/>
        <dbReference type="EC" id="5.1.3.2"/>
    </reaction>
</comment>
<feature type="domain" description="NAD-dependent epimerase/dehydratase" evidence="11">
    <location>
        <begin position="3"/>
        <end position="252"/>
    </location>
</feature>
<accession>A0A1R1MLX7</accession>
<dbReference type="Gene3D" id="3.40.50.720">
    <property type="entry name" value="NAD(P)-binding Rossmann-like Domain"/>
    <property type="match status" value="1"/>
</dbReference>
<protein>
    <recommendedName>
        <fullName evidence="6 10">UDP-glucose 4-epimerase</fullName>
        <ecNumber evidence="5 10">5.1.3.2</ecNumber>
    </recommendedName>
</protein>
<evidence type="ECO:0000256" key="8">
    <source>
        <dbReference type="ARBA" id="ARBA00023235"/>
    </source>
</evidence>
<dbReference type="Proteomes" id="UP000187408">
    <property type="component" value="Unassembled WGS sequence"/>
</dbReference>
<dbReference type="PANTHER" id="PTHR43725">
    <property type="entry name" value="UDP-GLUCOSE 4-EPIMERASE"/>
    <property type="match status" value="1"/>
</dbReference>
<dbReference type="Gene3D" id="3.90.25.10">
    <property type="entry name" value="UDP-galactose 4-epimerase, domain 1"/>
    <property type="match status" value="1"/>
</dbReference>
<evidence type="ECO:0000256" key="2">
    <source>
        <dbReference type="ARBA" id="ARBA00001911"/>
    </source>
</evidence>
<dbReference type="RefSeq" id="WP_076712782.1">
    <property type="nucleotide sequence ID" value="NZ_MOEN01000010.1"/>
</dbReference>
<keyword evidence="9 10" id="KW-0119">Carbohydrate metabolism</keyword>
<evidence type="ECO:0000256" key="10">
    <source>
        <dbReference type="RuleBase" id="RU366046"/>
    </source>
</evidence>
<organism evidence="12 13">
    <name type="scientific">Desulfurobacterium indicum</name>
    <dbReference type="NCBI Taxonomy" id="1914305"/>
    <lineage>
        <taxon>Bacteria</taxon>
        <taxon>Pseudomonadati</taxon>
        <taxon>Aquificota</taxon>
        <taxon>Aquificia</taxon>
        <taxon>Desulfurobacteriales</taxon>
        <taxon>Desulfurobacteriaceae</taxon>
        <taxon>Desulfurobacterium</taxon>
    </lineage>
</organism>
<evidence type="ECO:0000256" key="6">
    <source>
        <dbReference type="ARBA" id="ARBA00018569"/>
    </source>
</evidence>
<dbReference type="UniPathway" id="UPA00214"/>
<dbReference type="PANTHER" id="PTHR43725:SF53">
    <property type="entry name" value="UDP-ARABINOSE 4-EPIMERASE 1"/>
    <property type="match status" value="1"/>
</dbReference>
<comment type="cofactor">
    <cofactor evidence="2 10">
        <name>NAD(+)</name>
        <dbReference type="ChEBI" id="CHEBI:57540"/>
    </cofactor>
</comment>
<evidence type="ECO:0000313" key="13">
    <source>
        <dbReference type="Proteomes" id="UP000187408"/>
    </source>
</evidence>
<dbReference type="SUPFAM" id="SSF51735">
    <property type="entry name" value="NAD(P)-binding Rossmann-fold domains"/>
    <property type="match status" value="1"/>
</dbReference>
<comment type="caution">
    <text evidence="12">The sequence shown here is derived from an EMBL/GenBank/DDBJ whole genome shotgun (WGS) entry which is preliminary data.</text>
</comment>
<evidence type="ECO:0000256" key="7">
    <source>
        <dbReference type="ARBA" id="ARBA00023027"/>
    </source>
</evidence>
<keyword evidence="13" id="KW-1185">Reference proteome</keyword>
<comment type="subunit">
    <text evidence="10">Homodimer.</text>
</comment>
<evidence type="ECO:0000259" key="11">
    <source>
        <dbReference type="Pfam" id="PF01370"/>
    </source>
</evidence>
<dbReference type="GO" id="GO:0003978">
    <property type="term" value="F:UDP-glucose 4-epimerase activity"/>
    <property type="evidence" value="ECO:0007669"/>
    <property type="project" value="UniProtKB-UniRule"/>
</dbReference>
<dbReference type="InterPro" id="IPR001509">
    <property type="entry name" value="Epimerase_deHydtase"/>
</dbReference>
<dbReference type="EC" id="5.1.3.2" evidence="5 10"/>
<evidence type="ECO:0000313" key="12">
    <source>
        <dbReference type="EMBL" id="OMH40704.1"/>
    </source>
</evidence>
<dbReference type="Pfam" id="PF01370">
    <property type="entry name" value="Epimerase"/>
    <property type="match status" value="1"/>
</dbReference>
<evidence type="ECO:0000256" key="3">
    <source>
        <dbReference type="ARBA" id="ARBA00004947"/>
    </source>
</evidence>
<gene>
    <name evidence="12" type="ORF">BLW93_03775</name>
</gene>
<dbReference type="InterPro" id="IPR005886">
    <property type="entry name" value="UDP_G4E"/>
</dbReference>
<dbReference type="InterPro" id="IPR036291">
    <property type="entry name" value="NAD(P)-bd_dom_sf"/>
</dbReference>
<evidence type="ECO:0000256" key="9">
    <source>
        <dbReference type="ARBA" id="ARBA00023277"/>
    </source>
</evidence>
<evidence type="ECO:0000256" key="1">
    <source>
        <dbReference type="ARBA" id="ARBA00000083"/>
    </source>
</evidence>
<dbReference type="AlphaFoldDB" id="A0A1R1MLX7"/>